<feature type="region of interest" description="Disordered" evidence="1">
    <location>
        <begin position="165"/>
        <end position="217"/>
    </location>
</feature>
<evidence type="ECO:0000256" key="1">
    <source>
        <dbReference type="SAM" id="MobiDB-lite"/>
    </source>
</evidence>
<dbReference type="InterPro" id="IPR036390">
    <property type="entry name" value="WH_DNA-bd_sf"/>
</dbReference>
<evidence type="ECO:0000313" key="2">
    <source>
        <dbReference type="EMBL" id="QIK74580.1"/>
    </source>
</evidence>
<feature type="compositionally biased region" description="Low complexity" evidence="1">
    <location>
        <begin position="126"/>
        <end position="135"/>
    </location>
</feature>
<gene>
    <name evidence="2" type="ORF">G7071_03180</name>
</gene>
<protein>
    <submittedName>
        <fullName evidence="2">Helix-turn-helix domain-containing protein</fullName>
    </submittedName>
</protein>
<feature type="compositionally biased region" description="Low complexity" evidence="1">
    <location>
        <begin position="173"/>
        <end position="191"/>
    </location>
</feature>
<dbReference type="EMBL" id="CP049866">
    <property type="protein sequence ID" value="QIK74580.1"/>
    <property type="molecule type" value="Genomic_DNA"/>
</dbReference>
<reference evidence="2 3" key="1">
    <citation type="submission" date="2020-03" db="EMBL/GenBank/DDBJ databases">
        <title>Nocardioides sp. nov., isolated from fish.</title>
        <authorList>
            <person name="Hyun D.-W."/>
            <person name="Bae J.-W."/>
        </authorList>
    </citation>
    <scope>NUCLEOTIDE SEQUENCE [LARGE SCALE GENOMIC DNA]</scope>
    <source>
        <strain evidence="2 3">HDW12A</strain>
    </source>
</reference>
<organism evidence="2 3">
    <name type="scientific">Nocardioides piscis</name>
    <dbReference type="NCBI Taxonomy" id="2714938"/>
    <lineage>
        <taxon>Bacteria</taxon>
        <taxon>Bacillati</taxon>
        <taxon>Actinomycetota</taxon>
        <taxon>Actinomycetes</taxon>
        <taxon>Propionibacteriales</taxon>
        <taxon>Nocardioidaceae</taxon>
        <taxon>Nocardioides</taxon>
    </lineage>
</organism>
<dbReference type="GO" id="GO:0006355">
    <property type="term" value="P:regulation of DNA-templated transcription"/>
    <property type="evidence" value="ECO:0007669"/>
    <property type="project" value="InterPro"/>
</dbReference>
<sequence length="288" mass="30373">MATDAWRVPPETSLPDPADIQAQDLGPRVWWMYVALDSPRTVTELAAESGLAESSVRAHLRTLGRFPLVRQSPDAGQQGTYLQAVTLSEALREQVEAKVAKAGMALPAASATTQSSPRVMPPPAPTSGSGASRSDASASSRRTWLWVAAVASCVLGLVVFLQLSQPDDDTGTERPTTAETATPTPSASTPTRPRRRPSRTPTAEAPPPAPASNTSLDEKADRLAAIYGYTLASDPPGTGAGLAQTTCSRAADGWDYEEAVADDISVGAPESVAVDWNSFVYEEYCPAY</sequence>
<feature type="region of interest" description="Disordered" evidence="1">
    <location>
        <begin position="1"/>
        <end position="20"/>
    </location>
</feature>
<keyword evidence="3" id="KW-1185">Reference proteome</keyword>
<dbReference type="Proteomes" id="UP000502035">
    <property type="component" value="Chromosome"/>
</dbReference>
<proteinExistence type="predicted"/>
<dbReference type="RefSeq" id="WP_166314824.1">
    <property type="nucleotide sequence ID" value="NZ_CP049866.1"/>
</dbReference>
<feature type="region of interest" description="Disordered" evidence="1">
    <location>
        <begin position="106"/>
        <end position="135"/>
    </location>
</feature>
<dbReference type="Gene3D" id="1.10.10.10">
    <property type="entry name" value="Winged helix-like DNA-binding domain superfamily/Winged helix DNA-binding domain"/>
    <property type="match status" value="1"/>
</dbReference>
<name>A0A6G7YCT6_9ACTN</name>
<accession>A0A6G7YCT6</accession>
<dbReference type="GO" id="GO:0003677">
    <property type="term" value="F:DNA binding"/>
    <property type="evidence" value="ECO:0007669"/>
    <property type="project" value="InterPro"/>
</dbReference>
<dbReference type="AlphaFoldDB" id="A0A6G7YCT6"/>
<evidence type="ECO:0000313" key="3">
    <source>
        <dbReference type="Proteomes" id="UP000502035"/>
    </source>
</evidence>
<dbReference type="InterPro" id="IPR036388">
    <property type="entry name" value="WH-like_DNA-bd_sf"/>
</dbReference>
<dbReference type="KEGG" id="npi:G7071_03180"/>
<dbReference type="SUPFAM" id="SSF46785">
    <property type="entry name" value="Winged helix' DNA-binding domain"/>
    <property type="match status" value="1"/>
</dbReference>